<dbReference type="AlphaFoldDB" id="A0A8J7Q0T2"/>
<evidence type="ECO:0000313" key="2">
    <source>
        <dbReference type="Proteomes" id="UP000664417"/>
    </source>
</evidence>
<dbReference type="RefSeq" id="WP_207858003.1">
    <property type="nucleotide sequence ID" value="NZ_JAFREP010000005.1"/>
</dbReference>
<accession>A0A8J7Q0T2</accession>
<comment type="caution">
    <text evidence="1">The sequence shown here is derived from an EMBL/GenBank/DDBJ whole genome shotgun (WGS) entry which is preliminary data.</text>
</comment>
<reference evidence="1" key="1">
    <citation type="submission" date="2021-03" db="EMBL/GenBank/DDBJ databases">
        <authorList>
            <person name="Wang G."/>
        </authorList>
    </citation>
    <scope>NUCLEOTIDE SEQUENCE</scope>
    <source>
        <strain evidence="1">KCTC 12899</strain>
    </source>
</reference>
<evidence type="ECO:0000313" key="1">
    <source>
        <dbReference type="EMBL" id="MBO1318307.1"/>
    </source>
</evidence>
<organism evidence="1 2">
    <name type="scientific">Acanthopleuribacter pedis</name>
    <dbReference type="NCBI Taxonomy" id="442870"/>
    <lineage>
        <taxon>Bacteria</taxon>
        <taxon>Pseudomonadati</taxon>
        <taxon>Acidobacteriota</taxon>
        <taxon>Holophagae</taxon>
        <taxon>Acanthopleuribacterales</taxon>
        <taxon>Acanthopleuribacteraceae</taxon>
        <taxon>Acanthopleuribacter</taxon>
    </lineage>
</organism>
<name>A0A8J7Q0T2_9BACT</name>
<protein>
    <submittedName>
        <fullName evidence="1">Uncharacterized protein</fullName>
    </submittedName>
</protein>
<gene>
    <name evidence="1" type="ORF">J3U88_07565</name>
</gene>
<dbReference type="Proteomes" id="UP000664417">
    <property type="component" value="Unassembled WGS sequence"/>
</dbReference>
<proteinExistence type="predicted"/>
<sequence length="138" mass="15823">MRKKVCCVATTEATAQNLILARSSCKNSTDLVDFSKFVSQFYGFLMQSVRRLRGTVIAKRIEIFLKEHTQYRRGELGQRLGSKKDTINPASHIKRCNDFLKKLRRGDLFNDLNAVAKYLDVSVEYLLFGEMPKLLNGK</sequence>
<keyword evidence="2" id="KW-1185">Reference proteome</keyword>
<dbReference type="EMBL" id="JAFREP010000005">
    <property type="protein sequence ID" value="MBO1318307.1"/>
    <property type="molecule type" value="Genomic_DNA"/>
</dbReference>